<evidence type="ECO:0000313" key="3">
    <source>
        <dbReference type="Proteomes" id="UP001159427"/>
    </source>
</evidence>
<dbReference type="InterPro" id="IPR013216">
    <property type="entry name" value="Methyltransf_11"/>
</dbReference>
<dbReference type="InterPro" id="IPR027625">
    <property type="entry name" value="OvoA_Cterm"/>
</dbReference>
<gene>
    <name evidence="2" type="ORF">PEVE_00039191</name>
</gene>
<dbReference type="InterPro" id="IPR029063">
    <property type="entry name" value="SAM-dependent_MTases_sf"/>
</dbReference>
<organism evidence="2 3">
    <name type="scientific">Porites evermanni</name>
    <dbReference type="NCBI Taxonomy" id="104178"/>
    <lineage>
        <taxon>Eukaryota</taxon>
        <taxon>Metazoa</taxon>
        <taxon>Cnidaria</taxon>
        <taxon>Anthozoa</taxon>
        <taxon>Hexacorallia</taxon>
        <taxon>Scleractinia</taxon>
        <taxon>Fungiina</taxon>
        <taxon>Poritidae</taxon>
        <taxon>Porites</taxon>
    </lineage>
</organism>
<protein>
    <recommendedName>
        <fullName evidence="1">Methyltransferase type 11 domain-containing protein</fullName>
    </recommendedName>
</protein>
<dbReference type="EMBL" id="CALNXI010000686">
    <property type="protein sequence ID" value="CAH3032945.1"/>
    <property type="molecule type" value="Genomic_DNA"/>
</dbReference>
<evidence type="ECO:0000313" key="2">
    <source>
        <dbReference type="EMBL" id="CAH3032945.1"/>
    </source>
</evidence>
<dbReference type="SUPFAM" id="SSF53335">
    <property type="entry name" value="S-adenosyl-L-methionine-dependent methyltransferases"/>
    <property type="match status" value="1"/>
</dbReference>
<proteinExistence type="predicted"/>
<keyword evidence="3" id="KW-1185">Reference proteome</keyword>
<dbReference type="Gene3D" id="3.40.50.150">
    <property type="entry name" value="Vaccinia Virus protein VP39"/>
    <property type="match status" value="1"/>
</dbReference>
<sequence>MEKHLLIASAGAITASALTVIAYRYLSKRHEASENVYETEKLIGEYLIFHYGTEDELLPYGFGPKDSLEFPSRCALECIKHTEDDVPSIALDIGCAVGRSTFELAKKFNQVIGIDFSHGFINAANKLKTYGKLPYTAQTEGSLVSQHVAAVDPDIDRSRVSFYQGDACNLPTDLGQFGCVLAANLVCRLPNPYQFLERLPSLVAPGGTLVITSPNSWMEEFTPKNLWLGGFKDAEGKNVTGLDTLKRCLGPDFELIEDKPMSFFIRETARKNQWTVAHASIWKRRKP</sequence>
<evidence type="ECO:0000259" key="1">
    <source>
        <dbReference type="Pfam" id="PF08241"/>
    </source>
</evidence>
<dbReference type="Proteomes" id="UP001159427">
    <property type="component" value="Unassembled WGS sequence"/>
</dbReference>
<dbReference type="Pfam" id="PF08241">
    <property type="entry name" value="Methyltransf_11"/>
    <property type="match status" value="1"/>
</dbReference>
<accession>A0ABN8MVR7</accession>
<dbReference type="PANTHER" id="PTHR45445">
    <property type="match status" value="1"/>
</dbReference>
<reference evidence="2 3" key="1">
    <citation type="submission" date="2022-05" db="EMBL/GenBank/DDBJ databases">
        <authorList>
            <consortium name="Genoscope - CEA"/>
            <person name="William W."/>
        </authorList>
    </citation>
    <scope>NUCLEOTIDE SEQUENCE [LARGE SCALE GENOMIC DNA]</scope>
</reference>
<dbReference type="NCBIfam" id="TIGR04345">
    <property type="entry name" value="ovoA_Cterm"/>
    <property type="match status" value="1"/>
</dbReference>
<dbReference type="PANTHER" id="PTHR45445:SF2">
    <property type="entry name" value="METHYLTRANSFERASE TYPE 11 DOMAIN-CONTAINING PROTEIN"/>
    <property type="match status" value="1"/>
</dbReference>
<dbReference type="CDD" id="cd02440">
    <property type="entry name" value="AdoMet_MTases"/>
    <property type="match status" value="1"/>
</dbReference>
<comment type="caution">
    <text evidence="2">The sequence shown here is derived from an EMBL/GenBank/DDBJ whole genome shotgun (WGS) entry which is preliminary data.</text>
</comment>
<name>A0ABN8MVR7_9CNID</name>
<feature type="domain" description="Methyltransferase type 11" evidence="1">
    <location>
        <begin position="91"/>
        <end position="211"/>
    </location>
</feature>